<dbReference type="AlphaFoldDB" id="A0A183PT95"/>
<sequence>MDQVRTRREADITSDRRPPSGCQDETEATETLNNWGNSITKVTLNNSFQALQDLLKEEENAMEDNWKRIKEAFPSTCQEVVGGKKHHHKEWITIETMDKIQEKKKKGQKLITAEQEQRNHGTG</sequence>
<dbReference type="Proteomes" id="UP000269396">
    <property type="component" value="Unassembled WGS sequence"/>
</dbReference>
<feature type="region of interest" description="Disordered" evidence="1">
    <location>
        <begin position="1"/>
        <end position="28"/>
    </location>
</feature>
<proteinExistence type="predicted"/>
<evidence type="ECO:0000313" key="2">
    <source>
        <dbReference type="EMBL" id="VDP74612.1"/>
    </source>
</evidence>
<evidence type="ECO:0000313" key="3">
    <source>
        <dbReference type="Proteomes" id="UP000269396"/>
    </source>
</evidence>
<reference evidence="2 3" key="1">
    <citation type="submission" date="2018-11" db="EMBL/GenBank/DDBJ databases">
        <authorList>
            <consortium name="Pathogen Informatics"/>
        </authorList>
    </citation>
    <scope>NUCLEOTIDE SEQUENCE [LARGE SCALE GENOMIC DNA]</scope>
    <source>
        <strain>Denwood</strain>
        <strain evidence="3">Zambia</strain>
    </source>
</reference>
<name>A0A183PT95_9TREM</name>
<protein>
    <submittedName>
        <fullName evidence="2">Uncharacterized protein</fullName>
    </submittedName>
</protein>
<evidence type="ECO:0000256" key="1">
    <source>
        <dbReference type="SAM" id="MobiDB-lite"/>
    </source>
</evidence>
<gene>
    <name evidence="2" type="ORF">SMTD_LOCUS17581</name>
</gene>
<dbReference type="EMBL" id="UZAL01038960">
    <property type="protein sequence ID" value="VDP74612.1"/>
    <property type="molecule type" value="Genomic_DNA"/>
</dbReference>
<organism evidence="2 3">
    <name type="scientific">Schistosoma mattheei</name>
    <dbReference type="NCBI Taxonomy" id="31246"/>
    <lineage>
        <taxon>Eukaryota</taxon>
        <taxon>Metazoa</taxon>
        <taxon>Spiralia</taxon>
        <taxon>Lophotrochozoa</taxon>
        <taxon>Platyhelminthes</taxon>
        <taxon>Trematoda</taxon>
        <taxon>Digenea</taxon>
        <taxon>Strigeidida</taxon>
        <taxon>Schistosomatoidea</taxon>
        <taxon>Schistosomatidae</taxon>
        <taxon>Schistosoma</taxon>
    </lineage>
</organism>
<accession>A0A183PT95</accession>
<keyword evidence="3" id="KW-1185">Reference proteome</keyword>
<feature type="compositionally biased region" description="Basic and acidic residues" evidence="1">
    <location>
        <begin position="1"/>
        <end position="18"/>
    </location>
</feature>